<evidence type="ECO:0008006" key="3">
    <source>
        <dbReference type="Google" id="ProtNLM"/>
    </source>
</evidence>
<dbReference type="AlphaFoldDB" id="A0A4Q2RTC5"/>
<dbReference type="SUPFAM" id="SSF69304">
    <property type="entry name" value="Tricorn protease N-terminal domain"/>
    <property type="match status" value="1"/>
</dbReference>
<evidence type="ECO:0000313" key="1">
    <source>
        <dbReference type="EMBL" id="RYB91085.1"/>
    </source>
</evidence>
<dbReference type="Gene3D" id="2.120.10.30">
    <property type="entry name" value="TolB, C-terminal domain"/>
    <property type="match status" value="1"/>
</dbReference>
<proteinExistence type="predicted"/>
<comment type="caution">
    <text evidence="1">The sequence shown here is derived from an EMBL/GenBank/DDBJ whole genome shotgun (WGS) entry which is preliminary data.</text>
</comment>
<accession>A0A4Q2RTC5</accession>
<sequence length="322" mass="34828">MMTSRALRVAAAVLVYAGVGLSLAERSDASPEGVASRSVTAPRADRLVWAASGTGLRNLHVRSSRTDGTRVRQVYDNARGFTMRLVPSPNGRRVAFVTCCRDDLPLLVVAPTSGGPHLAPLEDHPELEAADGIGWSFDGRSLAFTAIVQEGEQRIASLWTIRLDGSDLQHVLTLGDVLGEDAPSLLDTVVWTDEGILFSNVGKLMLAHDGTSSPVMGGVWSVSSSADGRRLVLLRGTRWRHEVWLSRADGSGATKVAQWRLREPTTYVEVAANHDGSRLLALRSDGYSYSPESAWVAWDVRKGLRSAEVLPVPDDTSVLAWH</sequence>
<dbReference type="InterPro" id="IPR011042">
    <property type="entry name" value="6-blade_b-propeller_TolB-like"/>
</dbReference>
<reference evidence="1 2" key="1">
    <citation type="submission" date="2019-01" db="EMBL/GenBank/DDBJ databases">
        <title>Novel species of Nocardioides.</title>
        <authorList>
            <person name="Liu Q."/>
            <person name="Xin Y.-H."/>
        </authorList>
    </citation>
    <scope>NUCLEOTIDE SEQUENCE [LARGE SCALE GENOMIC DNA]</scope>
    <source>
        <strain evidence="1 2">CGMCC 4.6882</strain>
    </source>
</reference>
<evidence type="ECO:0000313" key="2">
    <source>
        <dbReference type="Proteomes" id="UP000294071"/>
    </source>
</evidence>
<dbReference type="OrthoDB" id="9808778at2"/>
<name>A0A4Q2RTC5_9ACTN</name>
<organism evidence="1 2">
    <name type="scientific">Nocardioides oleivorans</name>
    <dbReference type="NCBI Taxonomy" id="273676"/>
    <lineage>
        <taxon>Bacteria</taxon>
        <taxon>Bacillati</taxon>
        <taxon>Actinomycetota</taxon>
        <taxon>Actinomycetes</taxon>
        <taxon>Propionibacteriales</taxon>
        <taxon>Nocardioidaceae</taxon>
        <taxon>Nocardioides</taxon>
    </lineage>
</organism>
<keyword evidence="2" id="KW-1185">Reference proteome</keyword>
<protein>
    <recommendedName>
        <fullName evidence="3">S9 family peptidase</fullName>
    </recommendedName>
</protein>
<gene>
    <name evidence="1" type="ORF">EUA93_19350</name>
</gene>
<dbReference type="Proteomes" id="UP000294071">
    <property type="component" value="Unassembled WGS sequence"/>
</dbReference>
<dbReference type="RefSeq" id="WP_129401980.1">
    <property type="nucleotide sequence ID" value="NZ_SDWT01000003.1"/>
</dbReference>
<dbReference type="EMBL" id="SDWT01000003">
    <property type="protein sequence ID" value="RYB91085.1"/>
    <property type="molecule type" value="Genomic_DNA"/>
</dbReference>